<dbReference type="Gene3D" id="3.30.450.40">
    <property type="match status" value="1"/>
</dbReference>
<dbReference type="SUPFAM" id="SSF55785">
    <property type="entry name" value="PYP-like sensor domain (PAS domain)"/>
    <property type="match status" value="1"/>
</dbReference>
<proteinExistence type="predicted"/>
<gene>
    <name evidence="4" type="ORF">D7318_23730</name>
    <name evidence="3" type="ORF">D7319_24365</name>
</gene>
<dbReference type="GO" id="GO:0006355">
    <property type="term" value="P:regulation of DNA-templated transcription"/>
    <property type="evidence" value="ECO:0007669"/>
    <property type="project" value="InterPro"/>
</dbReference>
<comment type="caution">
    <text evidence="3">The sequence shown here is derived from an EMBL/GenBank/DDBJ whole genome shotgun (WGS) entry which is preliminary data.</text>
</comment>
<evidence type="ECO:0000256" key="1">
    <source>
        <dbReference type="SAM" id="MobiDB-lite"/>
    </source>
</evidence>
<evidence type="ECO:0000259" key="2">
    <source>
        <dbReference type="PROSITE" id="PS50112"/>
    </source>
</evidence>
<sequence>MAEADDFGAELTEFRNRVAELRATRALPGGIRTANLDAALFELQYVSDVLWPRYEQLAASARRAAGPADQREQQVLRAVFQRLPLPVLLLDRDGVVSRLNFAASQLFGLRAGYAAGRSITASLAHEERAAFRGQVAAVARHEGSRSLSVELMRGIAGGDQGPVRLWVTLTAVRPPGHRRTSVLAVCQPAGGPGHIGSADEPEAPPRPGPDPGEVSSHVALMDLLDDMAATLLDEGNAPDSPLLRAARLLHGRFADWVLADRAAPGGGPLRRVAVLAPDEGPGAEHAAAIAARDPAEAPLIGEAARAGGQALRVRPEDPYALGEAEDGVPLLALTEASSLLCVPLALPSGAVLGVLTLLRVGGRPAFELAEASAAERMSRHVALALRAS</sequence>
<organism evidence="3 6">
    <name type="scientific">Streptomyces radicis</name>
    <dbReference type="NCBI Taxonomy" id="1750517"/>
    <lineage>
        <taxon>Bacteria</taxon>
        <taxon>Bacillati</taxon>
        <taxon>Actinomycetota</taxon>
        <taxon>Actinomycetes</taxon>
        <taxon>Kitasatosporales</taxon>
        <taxon>Streptomycetaceae</taxon>
        <taxon>Streptomyces</taxon>
    </lineage>
</organism>
<keyword evidence="5" id="KW-1185">Reference proteome</keyword>
<evidence type="ECO:0000313" key="6">
    <source>
        <dbReference type="Proteomes" id="UP000275024"/>
    </source>
</evidence>
<dbReference type="Proteomes" id="UP000268652">
    <property type="component" value="Unassembled WGS sequence"/>
</dbReference>
<dbReference type="SUPFAM" id="SSF55781">
    <property type="entry name" value="GAF domain-like"/>
    <property type="match status" value="1"/>
</dbReference>
<name>A0A3A9VY59_9ACTN</name>
<dbReference type="EMBL" id="RBDY01000023">
    <property type="protein sequence ID" value="RKN17509.1"/>
    <property type="molecule type" value="Genomic_DNA"/>
</dbReference>
<dbReference type="Proteomes" id="UP000275024">
    <property type="component" value="Unassembled WGS sequence"/>
</dbReference>
<dbReference type="AlphaFoldDB" id="A0A3A9VY59"/>
<dbReference type="EMBL" id="RBDX01000025">
    <property type="protein sequence ID" value="RKN05670.1"/>
    <property type="molecule type" value="Genomic_DNA"/>
</dbReference>
<accession>A0A3A9VY59</accession>
<feature type="domain" description="PAS" evidence="2">
    <location>
        <begin position="72"/>
        <end position="127"/>
    </location>
</feature>
<evidence type="ECO:0000313" key="3">
    <source>
        <dbReference type="EMBL" id="RKN05670.1"/>
    </source>
</evidence>
<evidence type="ECO:0000313" key="4">
    <source>
        <dbReference type="EMBL" id="RKN17509.1"/>
    </source>
</evidence>
<dbReference type="InterPro" id="IPR013767">
    <property type="entry name" value="PAS_fold"/>
</dbReference>
<dbReference type="Pfam" id="PF00989">
    <property type="entry name" value="PAS"/>
    <property type="match status" value="1"/>
</dbReference>
<evidence type="ECO:0000313" key="5">
    <source>
        <dbReference type="Proteomes" id="UP000268652"/>
    </source>
</evidence>
<reference evidence="5 6" key="1">
    <citation type="submission" date="2018-09" db="EMBL/GenBank/DDBJ databases">
        <title>Streptomyces sp. nov. DS1-2, an endophytic actinomycete isolated from roots of Dendrobium scabrilingue.</title>
        <authorList>
            <person name="Kuncharoen N."/>
            <person name="Kudo T."/>
            <person name="Ohkuma M."/>
            <person name="Yuki M."/>
            <person name="Tanasupawat S."/>
        </authorList>
    </citation>
    <scope>NUCLEOTIDE SEQUENCE [LARGE SCALE GENOMIC DNA]</scope>
    <source>
        <strain evidence="3 6">AZ1-7</strain>
        <strain evidence="4 5">DS1-2</strain>
    </source>
</reference>
<dbReference type="PROSITE" id="PS50112">
    <property type="entry name" value="PAS"/>
    <property type="match status" value="1"/>
</dbReference>
<protein>
    <submittedName>
        <fullName evidence="3">PAS domain-containing protein</fullName>
    </submittedName>
</protein>
<dbReference type="InterPro" id="IPR035965">
    <property type="entry name" value="PAS-like_dom_sf"/>
</dbReference>
<dbReference type="CDD" id="cd00130">
    <property type="entry name" value="PAS"/>
    <property type="match status" value="1"/>
</dbReference>
<feature type="region of interest" description="Disordered" evidence="1">
    <location>
        <begin position="187"/>
        <end position="215"/>
    </location>
</feature>
<dbReference type="Gene3D" id="3.30.450.20">
    <property type="entry name" value="PAS domain"/>
    <property type="match status" value="1"/>
</dbReference>
<dbReference type="SMART" id="SM00091">
    <property type="entry name" value="PAS"/>
    <property type="match status" value="1"/>
</dbReference>
<dbReference type="OrthoDB" id="4318906at2"/>
<dbReference type="InterPro" id="IPR029016">
    <property type="entry name" value="GAF-like_dom_sf"/>
</dbReference>
<dbReference type="InterPro" id="IPR000014">
    <property type="entry name" value="PAS"/>
</dbReference>
<dbReference type="RefSeq" id="WP_120699223.1">
    <property type="nucleotide sequence ID" value="NZ_RBDX01000025.1"/>
</dbReference>